<sequence>MGFTNKLGAKKLREEVLEHPVSARGTKLSAAILGHFNQIHSLELPSDVEIERTILDCEQIALTDDKSDLHFDKGIVTFTPSSASKCERELYFRADRIPKEEGEMCPYQRRWVRNGSAVHAAVQRDLLYAEKYLDHPAFTVVRTKKGLPAWEKNIRQVRSQEYNNVKFQLYGMMDGVLQYRDGAKVGFEFKTKSTTLGVIGQYKMKDAQEDHKTQCVAYSLLFGLREFLIVYESLAKDGWTKGDEAKPDMRAFHFEVTDEDRNQLLHKFATVAQMYYAKVLPEKVIEKCIFCPYKMKCKEIA</sequence>
<keyword evidence="3" id="KW-1185">Reference proteome</keyword>
<keyword evidence="1" id="KW-0378">Hydrolase</keyword>
<gene>
    <name evidence="2" type="ORF">GJ688_02580</name>
</gene>
<dbReference type="GO" id="GO:0016787">
    <property type="term" value="F:hydrolase activity"/>
    <property type="evidence" value="ECO:0007669"/>
    <property type="project" value="UniProtKB-KW"/>
</dbReference>
<protein>
    <recommendedName>
        <fullName evidence="4">PD-(D/E)XK endonuclease-like domain-containing protein</fullName>
    </recommendedName>
</protein>
<evidence type="ECO:0000313" key="2">
    <source>
        <dbReference type="EMBL" id="MTV47870.1"/>
    </source>
</evidence>
<dbReference type="Proteomes" id="UP000430670">
    <property type="component" value="Unassembled WGS sequence"/>
</dbReference>
<name>A0A6I3SFH8_HELMO</name>
<dbReference type="AlphaFoldDB" id="A0A6I3SFH8"/>
<dbReference type="EMBL" id="WNKU01000002">
    <property type="protein sequence ID" value="MTV47870.1"/>
    <property type="molecule type" value="Genomic_DNA"/>
</dbReference>
<proteinExistence type="predicted"/>
<evidence type="ECO:0000256" key="1">
    <source>
        <dbReference type="ARBA" id="ARBA00022801"/>
    </source>
</evidence>
<evidence type="ECO:0000313" key="3">
    <source>
        <dbReference type="Proteomes" id="UP000430670"/>
    </source>
</evidence>
<dbReference type="Gene3D" id="3.90.320.10">
    <property type="match status" value="1"/>
</dbReference>
<evidence type="ECO:0008006" key="4">
    <source>
        <dbReference type="Google" id="ProtNLM"/>
    </source>
</evidence>
<comment type="caution">
    <text evidence="2">The sequence shown here is derived from an EMBL/GenBank/DDBJ whole genome shotgun (WGS) entry which is preliminary data.</text>
</comment>
<dbReference type="RefSeq" id="WP_170291597.1">
    <property type="nucleotide sequence ID" value="NZ_WNKU01000002.1"/>
</dbReference>
<organism evidence="2 3">
    <name type="scientific">Heliobacterium mobile</name>
    <name type="common">Heliobacillus mobilis</name>
    <dbReference type="NCBI Taxonomy" id="28064"/>
    <lineage>
        <taxon>Bacteria</taxon>
        <taxon>Bacillati</taxon>
        <taxon>Bacillota</taxon>
        <taxon>Clostridia</taxon>
        <taxon>Eubacteriales</taxon>
        <taxon>Heliobacteriaceae</taxon>
        <taxon>Heliobacterium</taxon>
    </lineage>
</organism>
<reference evidence="2 3" key="1">
    <citation type="submission" date="2019-11" db="EMBL/GenBank/DDBJ databases">
        <title>Whole-genome sequence of a the green, strictly anaerobic photosynthetic bacterium Heliobacillus mobilis DSM 6151.</title>
        <authorList>
            <person name="Kyndt J.A."/>
            <person name="Meyer T.E."/>
        </authorList>
    </citation>
    <scope>NUCLEOTIDE SEQUENCE [LARGE SCALE GENOMIC DNA]</scope>
    <source>
        <strain evidence="2 3">DSM 6151</strain>
    </source>
</reference>
<dbReference type="InterPro" id="IPR011604">
    <property type="entry name" value="PDDEXK-like_dom_sf"/>
</dbReference>
<accession>A0A6I3SFH8</accession>